<comment type="caution">
    <text evidence="2">Lacks conserved residue(s) required for the propagation of feature annotation.</text>
</comment>
<dbReference type="AlphaFoldDB" id="A0A146GCN2"/>
<keyword evidence="4" id="KW-0645">Protease</keyword>
<evidence type="ECO:0000256" key="2">
    <source>
        <dbReference type="PROSITE-ProRule" id="PRU01379"/>
    </source>
</evidence>
<reference evidence="5" key="1">
    <citation type="journal article" date="2017" name="Genome Announc.">
        <title>Draft Genome Sequence of Terrimicrobium sacchariphilum NM-5T, a Facultative Anaerobic Soil Bacterium of the Class Spartobacteria.</title>
        <authorList>
            <person name="Qiu Y.L."/>
            <person name="Tourlousse D.M."/>
            <person name="Matsuura N."/>
            <person name="Ohashi A."/>
            <person name="Sekiguchi Y."/>
        </authorList>
    </citation>
    <scope>NUCLEOTIDE SEQUENCE [LARGE SCALE GENOMIC DNA]</scope>
    <source>
        <strain evidence="5">NM-5</strain>
    </source>
</reference>
<proteinExistence type="inferred from homology"/>
<dbReference type="GO" id="GO:0008270">
    <property type="term" value="F:zinc ion binding"/>
    <property type="evidence" value="ECO:0007669"/>
    <property type="project" value="InterPro"/>
</dbReference>
<dbReference type="PROSITE" id="PS52035">
    <property type="entry name" value="PEPTIDASE_M14"/>
    <property type="match status" value="1"/>
</dbReference>
<dbReference type="Gene3D" id="3.40.630.10">
    <property type="entry name" value="Zn peptidases"/>
    <property type="match status" value="1"/>
</dbReference>
<dbReference type="RefSeq" id="WP_169809719.1">
    <property type="nucleotide sequence ID" value="NZ_BDCO01000003.1"/>
</dbReference>
<dbReference type="SMART" id="SM00631">
    <property type="entry name" value="Zn_pept"/>
    <property type="match status" value="1"/>
</dbReference>
<evidence type="ECO:0000256" key="1">
    <source>
        <dbReference type="ARBA" id="ARBA00001947"/>
    </source>
</evidence>
<dbReference type="Proteomes" id="UP000076023">
    <property type="component" value="Unassembled WGS sequence"/>
</dbReference>
<protein>
    <submittedName>
        <fullName evidence="4">Zinc carboxypeptidase</fullName>
    </submittedName>
</protein>
<comment type="similarity">
    <text evidence="2">Belongs to the peptidase M14 family.</text>
</comment>
<evidence type="ECO:0000259" key="3">
    <source>
        <dbReference type="PROSITE" id="PS52035"/>
    </source>
</evidence>
<organism evidence="4 5">
    <name type="scientific">Terrimicrobium sacchariphilum</name>
    <dbReference type="NCBI Taxonomy" id="690879"/>
    <lineage>
        <taxon>Bacteria</taxon>
        <taxon>Pseudomonadati</taxon>
        <taxon>Verrucomicrobiota</taxon>
        <taxon>Terrimicrobiia</taxon>
        <taxon>Terrimicrobiales</taxon>
        <taxon>Terrimicrobiaceae</taxon>
        <taxon>Terrimicrobium</taxon>
    </lineage>
</organism>
<keyword evidence="4" id="KW-0121">Carboxypeptidase</keyword>
<dbReference type="GO" id="GO:0004181">
    <property type="term" value="F:metallocarboxypeptidase activity"/>
    <property type="evidence" value="ECO:0007669"/>
    <property type="project" value="InterPro"/>
</dbReference>
<accession>A0A146GCN2</accession>
<dbReference type="InterPro" id="IPR040626">
    <property type="entry name" value="Pepdidase_M14_N"/>
</dbReference>
<dbReference type="CDD" id="cd06237">
    <property type="entry name" value="M14_Nna1-like"/>
    <property type="match status" value="1"/>
</dbReference>
<gene>
    <name evidence="4" type="ORF">TSACC_3390</name>
</gene>
<dbReference type="Pfam" id="PF18027">
    <property type="entry name" value="Pepdidase_M14_N"/>
    <property type="match status" value="1"/>
</dbReference>
<sequence length="412" mass="45898">MRVSRYLGIWVVAGVLIADGRAGSPSEKINRIVDFDEDGVTITSNFEGGRLNAVTSGGEGVFTATIAPEVRPMSNDQSWYAFKISSQSKRRVSVALTYTDGKSHLFAPRISHDRRTWELLPETSISKASDGRGVVLRLDVGPEPLWVSAQELFTESDFNEWIDGLAKKPFIATAQIGESTQGRPIRKMEITEAPPDAPLVVVLGRQHPPEVTGTLGLQAFVETIAGDSALAQSFRKQYRVLVMPLANPDGVNAGHWRFNVNGVDINRDWGSFEQKEDVVLRDEILRARSVAKEQMPFFIDYHSTRKDVFYPRPDVKSKKPDSELEEPDRFMRKWLARVKTLTPGRTVPIEVSPATRDKKLNATTWMRDLGAASVTHEFAHDTDREVIRKAGEADAVALMELLPRESASRLGD</sequence>
<keyword evidence="5" id="KW-1185">Reference proteome</keyword>
<name>A0A146GCN2_TERSA</name>
<feature type="domain" description="Peptidase M14" evidence="3">
    <location>
        <begin position="151"/>
        <end position="405"/>
    </location>
</feature>
<keyword evidence="4" id="KW-0378">Hydrolase</keyword>
<evidence type="ECO:0000313" key="4">
    <source>
        <dbReference type="EMBL" id="GAT35325.1"/>
    </source>
</evidence>
<dbReference type="InterPro" id="IPR000834">
    <property type="entry name" value="Peptidase_M14"/>
</dbReference>
<dbReference type="InParanoid" id="A0A146GCN2"/>
<dbReference type="SUPFAM" id="SSF53187">
    <property type="entry name" value="Zn-dependent exopeptidases"/>
    <property type="match status" value="1"/>
</dbReference>
<dbReference type="EMBL" id="BDCO01000003">
    <property type="protein sequence ID" value="GAT35325.1"/>
    <property type="molecule type" value="Genomic_DNA"/>
</dbReference>
<comment type="caution">
    <text evidence="4">The sequence shown here is derived from an EMBL/GenBank/DDBJ whole genome shotgun (WGS) entry which is preliminary data.</text>
</comment>
<comment type="cofactor">
    <cofactor evidence="1">
        <name>Zn(2+)</name>
        <dbReference type="ChEBI" id="CHEBI:29105"/>
    </cofactor>
</comment>
<dbReference type="PANTHER" id="PTHR12756">
    <property type="entry name" value="CYTOSOLIC CARBOXYPEPTIDASE"/>
    <property type="match status" value="1"/>
</dbReference>
<dbReference type="GO" id="GO:0006508">
    <property type="term" value="P:proteolysis"/>
    <property type="evidence" value="ECO:0007669"/>
    <property type="project" value="InterPro"/>
</dbReference>
<dbReference type="Pfam" id="PF00246">
    <property type="entry name" value="Peptidase_M14"/>
    <property type="match status" value="1"/>
</dbReference>
<dbReference type="PANTHER" id="PTHR12756:SF11">
    <property type="entry name" value="CYTOSOLIC CARBOXYPEPTIDASE 1"/>
    <property type="match status" value="1"/>
</dbReference>
<dbReference type="InterPro" id="IPR050821">
    <property type="entry name" value="Cytosolic_carboxypeptidase"/>
</dbReference>
<dbReference type="STRING" id="690879.TSACC_3390"/>
<evidence type="ECO:0000313" key="5">
    <source>
        <dbReference type="Proteomes" id="UP000076023"/>
    </source>
</evidence>